<evidence type="ECO:0000259" key="2">
    <source>
        <dbReference type="PROSITE" id="PS50208"/>
    </source>
</evidence>
<gene>
    <name evidence="3" type="ORF">G3A44_17330</name>
</gene>
<feature type="compositionally biased region" description="Polar residues" evidence="1">
    <location>
        <begin position="542"/>
        <end position="557"/>
    </location>
</feature>
<reference evidence="3 4" key="1">
    <citation type="submission" date="2020-02" db="EMBL/GenBank/DDBJ databases">
        <title>Ideonella bacterium strain TBM-1.</title>
        <authorList>
            <person name="Chen W.-M."/>
        </authorList>
    </citation>
    <scope>NUCLEOTIDE SEQUENCE [LARGE SCALE GENOMIC DNA]</scope>
    <source>
        <strain evidence="3 4">TBM-1</strain>
    </source>
</reference>
<dbReference type="GO" id="GO:0006508">
    <property type="term" value="P:proteolysis"/>
    <property type="evidence" value="ECO:0007669"/>
    <property type="project" value="InterPro"/>
</dbReference>
<evidence type="ECO:0000256" key="1">
    <source>
        <dbReference type="SAM" id="MobiDB-lite"/>
    </source>
</evidence>
<dbReference type="AlphaFoldDB" id="A0A7C9TL35"/>
<dbReference type="EMBL" id="JAAGOH010000025">
    <property type="protein sequence ID" value="NDY92958.1"/>
    <property type="molecule type" value="Genomic_DNA"/>
</dbReference>
<dbReference type="Gene3D" id="3.40.50.1460">
    <property type="match status" value="1"/>
</dbReference>
<evidence type="ECO:0000313" key="3">
    <source>
        <dbReference type="EMBL" id="NDY92958.1"/>
    </source>
</evidence>
<dbReference type="GO" id="GO:0004197">
    <property type="term" value="F:cysteine-type endopeptidase activity"/>
    <property type="evidence" value="ECO:0007669"/>
    <property type="project" value="InterPro"/>
</dbReference>
<keyword evidence="4" id="KW-1185">Reference proteome</keyword>
<dbReference type="RefSeq" id="WP_163459012.1">
    <property type="nucleotide sequence ID" value="NZ_JAAGOH010000025.1"/>
</dbReference>
<dbReference type="Pfam" id="PF00656">
    <property type="entry name" value="Peptidase_C14"/>
    <property type="match status" value="1"/>
</dbReference>
<accession>A0A7C9TL35</accession>
<proteinExistence type="predicted"/>
<feature type="region of interest" description="Disordered" evidence="1">
    <location>
        <begin position="538"/>
        <end position="557"/>
    </location>
</feature>
<dbReference type="InterPro" id="IPR001309">
    <property type="entry name" value="Pept_C14_p20"/>
</dbReference>
<dbReference type="Gene3D" id="2.40.360.20">
    <property type="match status" value="1"/>
</dbReference>
<name>A0A7C9TL35_9BURK</name>
<comment type="caution">
    <text evidence="3">The sequence shown here is derived from an EMBL/GenBank/DDBJ whole genome shotgun (WGS) entry which is preliminary data.</text>
</comment>
<feature type="domain" description="Caspase family p20" evidence="2">
    <location>
        <begin position="25"/>
        <end position="157"/>
    </location>
</feature>
<protein>
    <submittedName>
        <fullName evidence="3">Caspase family protein</fullName>
    </submittedName>
</protein>
<dbReference type="PANTHER" id="PTHR22576">
    <property type="entry name" value="MUCOSA ASSOCIATED LYMPHOID TISSUE LYMPHOMA TRANSLOCATION PROTEIN 1/PARACASPASE"/>
    <property type="match status" value="1"/>
</dbReference>
<dbReference type="InterPro" id="IPR052039">
    <property type="entry name" value="Caspase-related_regulators"/>
</dbReference>
<dbReference type="InterPro" id="IPR029030">
    <property type="entry name" value="Caspase-like_dom_sf"/>
</dbReference>
<dbReference type="InterPro" id="IPR011600">
    <property type="entry name" value="Pept_C14_caspase"/>
</dbReference>
<dbReference type="SUPFAM" id="SSF52129">
    <property type="entry name" value="Caspase-like"/>
    <property type="match status" value="1"/>
</dbReference>
<feature type="region of interest" description="Disordered" evidence="1">
    <location>
        <begin position="268"/>
        <end position="289"/>
    </location>
</feature>
<dbReference type="PANTHER" id="PTHR22576:SF37">
    <property type="entry name" value="MUCOSA-ASSOCIATED LYMPHOID TISSUE LYMPHOMA TRANSLOCATION PROTEIN 1"/>
    <property type="match status" value="1"/>
</dbReference>
<dbReference type="Proteomes" id="UP000484255">
    <property type="component" value="Unassembled WGS sequence"/>
</dbReference>
<dbReference type="PROSITE" id="PS50208">
    <property type="entry name" value="CASPASE_P20"/>
    <property type="match status" value="1"/>
</dbReference>
<organism evidence="3 4">
    <name type="scientific">Ideonella livida</name>
    <dbReference type="NCBI Taxonomy" id="2707176"/>
    <lineage>
        <taxon>Bacteria</taxon>
        <taxon>Pseudomonadati</taxon>
        <taxon>Pseudomonadota</taxon>
        <taxon>Betaproteobacteria</taxon>
        <taxon>Burkholderiales</taxon>
        <taxon>Sphaerotilaceae</taxon>
        <taxon>Ideonella</taxon>
    </lineage>
</organism>
<sequence length="557" mass="60696">MATTSPAWTATPSATGEPGLATAEGLRLALVIGNGHYADAPLANPTNDARAIAAALEASGFRVVLKLNAPLREMQAAVRDFGDSLKSSGRQSTGLFYFAGHGMQIKGRNYLIPVGAEIQREDEVAYHALDAQAVLDKMESAGNSTNLLVLDACRNNPFARSFRSQQQGLAQMEAPVGTLVAFATAPGSVSSDGVGSNGLYTEHLLRAMRTPGLKVEDVFKQVRAAVRRESQGRQIPWESTSLEGDFYFLTPIRPGGALAAALQPEGAASAAAPAKPPTPAEATPLPSPEAELDDAMWQAVSRASQAGPLEAYLRRFPSGQHAQEALRRMLHLRAVEQERSAVAPPPALNPFGYGVGDRWQYQVREGWTQRQLGEYEIVVTAVQPDGSLQGQDKAELHRQGHLRALGAIPGRPAQRYSPYRPIWHELAQTVPNQRLRYSLTEGEADQAILYAVDAELRVAGQESVQVPAGTFMAYRVDLREWVTASRGHERWQEYWLTTHWYSPEVGAPVASEYSRRDQAGNTFKWRQREDLVQYRRVHDGTGSASQTAAESHADATN</sequence>
<evidence type="ECO:0000313" key="4">
    <source>
        <dbReference type="Proteomes" id="UP000484255"/>
    </source>
</evidence>